<evidence type="ECO:0000313" key="1">
    <source>
        <dbReference type="EMBL" id="EDM63916.1"/>
    </source>
</evidence>
<organism evidence="1 2">
    <name type="scientific">Dorea longicatena DSM 13814</name>
    <dbReference type="NCBI Taxonomy" id="411462"/>
    <lineage>
        <taxon>Bacteria</taxon>
        <taxon>Bacillati</taxon>
        <taxon>Bacillota</taxon>
        <taxon>Clostridia</taxon>
        <taxon>Lachnospirales</taxon>
        <taxon>Lachnospiraceae</taxon>
        <taxon>Dorea</taxon>
    </lineage>
</organism>
<dbReference type="Proteomes" id="UP000004016">
    <property type="component" value="Unassembled WGS sequence"/>
</dbReference>
<comment type="caution">
    <text evidence="1">The sequence shown here is derived from an EMBL/GenBank/DDBJ whole genome shotgun (WGS) entry which is preliminary data.</text>
</comment>
<reference evidence="1 2" key="1">
    <citation type="submission" date="2007-03" db="EMBL/GenBank/DDBJ databases">
        <authorList>
            <person name="Fulton L."/>
            <person name="Clifton S."/>
            <person name="Fulton B."/>
            <person name="Xu J."/>
            <person name="Minx P."/>
            <person name="Pepin K.H."/>
            <person name="Johnson M."/>
            <person name="Thiruvilangam P."/>
            <person name="Bhonagiri V."/>
            <person name="Nash W.E."/>
            <person name="Mardis E.R."/>
            <person name="Wilson R.K."/>
        </authorList>
    </citation>
    <scope>NUCLEOTIDE SEQUENCE [LARGE SCALE GENOMIC DNA]</scope>
    <source>
        <strain evidence="1 2">DSM 13814</strain>
    </source>
</reference>
<dbReference type="HOGENOM" id="CLU_3042863_0_0_9"/>
<protein>
    <submittedName>
        <fullName evidence="1">Uncharacterized protein</fullName>
    </submittedName>
</protein>
<name>A6BE77_9FIRM</name>
<reference evidence="1 2" key="2">
    <citation type="submission" date="2007-04" db="EMBL/GenBank/DDBJ databases">
        <title>Draft genome sequence of Dorea longicatena (DSM 13814).</title>
        <authorList>
            <person name="Sudarsanam P."/>
            <person name="Ley R."/>
            <person name="Guruge J."/>
            <person name="Turnbaugh P.J."/>
            <person name="Mahowald M."/>
            <person name="Liep D."/>
            <person name="Gordon J."/>
        </authorList>
    </citation>
    <scope>NUCLEOTIDE SEQUENCE [LARGE SCALE GENOMIC DNA]</scope>
    <source>
        <strain evidence="1 2">DSM 13814</strain>
    </source>
</reference>
<dbReference type="AlphaFoldDB" id="A6BE77"/>
<gene>
    <name evidence="1" type="ORF">DORLON_00593</name>
</gene>
<dbReference type="Gene3D" id="1.10.530.10">
    <property type="match status" value="1"/>
</dbReference>
<dbReference type="EMBL" id="AAXB02000002">
    <property type="protein sequence ID" value="EDM63916.1"/>
    <property type="molecule type" value="Genomic_DNA"/>
</dbReference>
<evidence type="ECO:0000313" key="2">
    <source>
        <dbReference type="Proteomes" id="UP000004016"/>
    </source>
</evidence>
<proteinExistence type="predicted"/>
<dbReference type="eggNOG" id="COG0741">
    <property type="taxonomic scope" value="Bacteria"/>
</dbReference>
<accession>A6BE77</accession>
<sequence>MQCSESLYNTRFSHSPGSITDPNYSIEVGVQTFADCISQAGCSSPQDMDKLRLA</sequence>